<evidence type="ECO:0000313" key="3">
    <source>
        <dbReference type="Proteomes" id="UP001149090"/>
    </source>
</evidence>
<dbReference type="SUPFAM" id="SSF55711">
    <property type="entry name" value="Subdomain of clathrin and coatomer appendage domain"/>
    <property type="match status" value="1"/>
</dbReference>
<dbReference type="AlphaFoldDB" id="A0A9Q0LHF5"/>
<dbReference type="InterPro" id="IPR012295">
    <property type="entry name" value="TBP_dom_sf"/>
</dbReference>
<proteinExistence type="predicted"/>
<dbReference type="InterPro" id="IPR015151">
    <property type="entry name" value="B-adaptin_app_sub_C"/>
</dbReference>
<dbReference type="Gene3D" id="3.30.310.10">
    <property type="entry name" value="TATA-Binding Protein"/>
    <property type="match status" value="1"/>
</dbReference>
<dbReference type="Proteomes" id="UP001149090">
    <property type="component" value="Unassembled WGS sequence"/>
</dbReference>
<reference evidence="2" key="1">
    <citation type="submission" date="2022-10" db="EMBL/GenBank/DDBJ databases">
        <title>Novel sulphate-reducing endosymbionts in the free-living metamonad Anaeramoeba.</title>
        <authorList>
            <person name="Jerlstrom-Hultqvist J."/>
            <person name="Cepicka I."/>
            <person name="Gallot-Lavallee L."/>
            <person name="Salas-Leiva D."/>
            <person name="Curtis B.A."/>
            <person name="Zahonova K."/>
            <person name="Pipaliya S."/>
            <person name="Dacks J."/>
            <person name="Roger A.J."/>
        </authorList>
    </citation>
    <scope>NUCLEOTIDE SEQUENCE</scope>
    <source>
        <strain evidence="2">BMAN</strain>
    </source>
</reference>
<name>A0A9Q0LHF5_ANAIG</name>
<dbReference type="InterPro" id="IPR009028">
    <property type="entry name" value="Coatomer/calthrin_app_sub_C"/>
</dbReference>
<dbReference type="EMBL" id="JAPDFW010000075">
    <property type="protein sequence ID" value="KAJ5073416.1"/>
    <property type="molecule type" value="Genomic_DNA"/>
</dbReference>
<protein>
    <submittedName>
        <fullName evidence="2">Ap-1 complex subunit beta-1</fullName>
    </submittedName>
</protein>
<sequence length="177" mass="20234">MKPTGQNIALAINPKTSAEKEVLCPISADHVVEEPKTLLIQTAVQNNIGIIYFQHKFPIQLFFSQNSVLDKLSFTKIWNEYSSNLINLQLNLKGYSKDSLKNTLLANNVFIVSESQEQNLLILLLSVKLFNNYYLLSTAKLNTINLDCNFSTCCQKEGFPNFFHQFLIEKFPKTSFF</sequence>
<feature type="domain" description="Beta-adaptin appendage C-terminal subdomain" evidence="1">
    <location>
        <begin position="66"/>
        <end position="166"/>
    </location>
</feature>
<gene>
    <name evidence="2" type="ORF">M0811_08824</name>
</gene>
<dbReference type="GO" id="GO:0006886">
    <property type="term" value="P:intracellular protein transport"/>
    <property type="evidence" value="ECO:0007669"/>
    <property type="project" value="InterPro"/>
</dbReference>
<organism evidence="2 3">
    <name type="scientific">Anaeramoeba ignava</name>
    <name type="common">Anaerobic marine amoeba</name>
    <dbReference type="NCBI Taxonomy" id="1746090"/>
    <lineage>
        <taxon>Eukaryota</taxon>
        <taxon>Metamonada</taxon>
        <taxon>Anaeramoebidae</taxon>
        <taxon>Anaeramoeba</taxon>
    </lineage>
</organism>
<dbReference type="GO" id="GO:0030131">
    <property type="term" value="C:clathrin adaptor complex"/>
    <property type="evidence" value="ECO:0007669"/>
    <property type="project" value="InterPro"/>
</dbReference>
<accession>A0A9Q0LHF5</accession>
<keyword evidence="3" id="KW-1185">Reference proteome</keyword>
<evidence type="ECO:0000259" key="1">
    <source>
        <dbReference type="Pfam" id="PF09066"/>
    </source>
</evidence>
<comment type="caution">
    <text evidence="2">The sequence shown here is derived from an EMBL/GenBank/DDBJ whole genome shotgun (WGS) entry which is preliminary data.</text>
</comment>
<dbReference type="GO" id="GO:0016192">
    <property type="term" value="P:vesicle-mediated transport"/>
    <property type="evidence" value="ECO:0007669"/>
    <property type="project" value="InterPro"/>
</dbReference>
<evidence type="ECO:0000313" key="2">
    <source>
        <dbReference type="EMBL" id="KAJ5073416.1"/>
    </source>
</evidence>
<dbReference type="Pfam" id="PF09066">
    <property type="entry name" value="B2-adapt-app_C"/>
    <property type="match status" value="1"/>
</dbReference>